<feature type="compositionally biased region" description="Acidic residues" evidence="6">
    <location>
        <begin position="492"/>
        <end position="501"/>
    </location>
</feature>
<comment type="similarity">
    <text evidence="2">Belongs to the eukaryotic RPC34/RPC39 RNA polymerase subunit family.</text>
</comment>
<dbReference type="GO" id="GO:0005737">
    <property type="term" value="C:cytoplasm"/>
    <property type="evidence" value="ECO:0007669"/>
    <property type="project" value="UniProtKB-ARBA"/>
</dbReference>
<dbReference type="GO" id="GO:0006383">
    <property type="term" value="P:transcription by RNA polymerase III"/>
    <property type="evidence" value="ECO:0007669"/>
    <property type="project" value="InterPro"/>
</dbReference>
<evidence type="ECO:0000256" key="1">
    <source>
        <dbReference type="ARBA" id="ARBA00004123"/>
    </source>
</evidence>
<feature type="region of interest" description="Disordered" evidence="6">
    <location>
        <begin position="341"/>
        <end position="364"/>
    </location>
</feature>
<dbReference type="GO" id="GO:0005654">
    <property type="term" value="C:nucleoplasm"/>
    <property type="evidence" value="ECO:0007669"/>
    <property type="project" value="UniProtKB-ARBA"/>
</dbReference>
<reference evidence="7 8" key="1">
    <citation type="submission" date="2014-09" db="EMBL/GenBank/DDBJ databases">
        <authorList>
            <person name="Magalhaes I.L.F."/>
            <person name="Oliveira U."/>
            <person name="Santos F.R."/>
            <person name="Vidigal T.H.D.A."/>
            <person name="Brescovit A.D."/>
            <person name="Santos A.J."/>
        </authorList>
    </citation>
    <scope>NUCLEOTIDE SEQUENCE [LARGE SCALE GENOMIC DNA]</scope>
</reference>
<dbReference type="OrthoDB" id="613763at2759"/>
<evidence type="ECO:0000256" key="2">
    <source>
        <dbReference type="ARBA" id="ARBA00011038"/>
    </source>
</evidence>
<evidence type="ECO:0000256" key="3">
    <source>
        <dbReference type="ARBA" id="ARBA00022478"/>
    </source>
</evidence>
<name>A0A0P1BJB9_9BASI</name>
<feature type="region of interest" description="Disordered" evidence="6">
    <location>
        <begin position="489"/>
        <end position="508"/>
    </location>
</feature>
<comment type="subcellular location">
    <subcellularLocation>
        <location evidence="1">Nucleus</location>
    </subcellularLocation>
</comment>
<feature type="region of interest" description="Disordered" evidence="6">
    <location>
        <begin position="1"/>
        <end position="22"/>
    </location>
</feature>
<dbReference type="InterPro" id="IPR007832">
    <property type="entry name" value="RNA_pol_Rpc34"/>
</dbReference>
<dbReference type="FunFam" id="1.10.10.10:FF:000116">
    <property type="entry name" value="DNA-directed RNA polymerase III subunit RPC6"/>
    <property type="match status" value="1"/>
</dbReference>
<dbReference type="Gene3D" id="1.10.10.10">
    <property type="entry name" value="Winged helix-like DNA-binding domain superfamily/Winged helix DNA-binding domain"/>
    <property type="match status" value="1"/>
</dbReference>
<keyword evidence="5" id="KW-0539">Nucleus</keyword>
<feature type="region of interest" description="Disordered" evidence="6">
    <location>
        <begin position="265"/>
        <end position="305"/>
    </location>
</feature>
<dbReference type="STRING" id="401625.A0A0P1BJB9"/>
<dbReference type="Pfam" id="PF05158">
    <property type="entry name" value="RNA_pol_Rpc34"/>
    <property type="match status" value="2"/>
</dbReference>
<dbReference type="SUPFAM" id="SSF46785">
    <property type="entry name" value="Winged helix' DNA-binding domain"/>
    <property type="match status" value="1"/>
</dbReference>
<sequence length="508" mass="55381">MPASASASSSRKPLGSSSSKMSSGEIKLYKTVMSNPDHTMGDDQLEQSVTLPLDQLMEAINGLLRKSLLTISNVKGKQTYTAISRSEASLIGSLDTDETIIYQHIKEGGDRGIWTKSLKARSNLHQTVMTRVLKNLEQRQLVKVVKDVKTPTRKIYMLANLTPAADMSGGPWYTDNELDTVFIEQLCGALHRHIAQVTWPQVDNSTAPLGPLHPASHSRSLPTASSCLRWLKARKVTDIELDVEHVNTLLQVLVYDDKIEKIPSTGFPSFSSSNQRRKDPNAEWQDGEVSGQETASESEDDTVGAIRGPQELPRALEVAACQPVAIAAVKEDLDANEALRDAAAPGNHLPKARKGSERSTKAPPGSAIAMTVAVGIGPDRSLTPTRIKTGLDPSQNQAHTRVPGRKRPASAVRNAAVAAIPVNSDEEFEEEFNVGGELWVYRAIKPFSVHVAWTETPCGHCPVFDFCEPKGPVNAEGCIYMDEWIYRAGQKEEDEDGEDDPMDAKDAA</sequence>
<dbReference type="InterPro" id="IPR036390">
    <property type="entry name" value="WH_DNA-bd_sf"/>
</dbReference>
<dbReference type="PANTHER" id="PTHR12780">
    <property type="entry name" value="RNA POLYMERASE III DNA DIRECTED , 39KD SUBUNIT-RELATED"/>
    <property type="match status" value="1"/>
</dbReference>
<evidence type="ECO:0000256" key="5">
    <source>
        <dbReference type="ARBA" id="ARBA00023242"/>
    </source>
</evidence>
<keyword evidence="8" id="KW-1185">Reference proteome</keyword>
<evidence type="ECO:0000256" key="6">
    <source>
        <dbReference type="SAM" id="MobiDB-lite"/>
    </source>
</evidence>
<dbReference type="InterPro" id="IPR036388">
    <property type="entry name" value="WH-like_DNA-bd_sf"/>
</dbReference>
<dbReference type="Proteomes" id="UP000054845">
    <property type="component" value="Unassembled WGS sequence"/>
</dbReference>
<protein>
    <submittedName>
        <fullName evidence="7">RNA polymerase III, subunit C34</fullName>
    </submittedName>
</protein>
<organism evidence="7 8">
    <name type="scientific">Ceraceosorus bombacis</name>
    <dbReference type="NCBI Taxonomy" id="401625"/>
    <lineage>
        <taxon>Eukaryota</taxon>
        <taxon>Fungi</taxon>
        <taxon>Dikarya</taxon>
        <taxon>Basidiomycota</taxon>
        <taxon>Ustilaginomycotina</taxon>
        <taxon>Exobasidiomycetes</taxon>
        <taxon>Ceraceosorales</taxon>
        <taxon>Ceraceosoraceae</taxon>
        <taxon>Ceraceosorus</taxon>
    </lineage>
</organism>
<dbReference type="EMBL" id="CCYA01000278">
    <property type="protein sequence ID" value="CEH16379.1"/>
    <property type="molecule type" value="Genomic_DNA"/>
</dbReference>
<keyword evidence="4" id="KW-0804">Transcription</keyword>
<dbReference type="GO" id="GO:0005666">
    <property type="term" value="C:RNA polymerase III complex"/>
    <property type="evidence" value="ECO:0007669"/>
    <property type="project" value="InterPro"/>
</dbReference>
<accession>A0A0P1BJB9</accession>
<feature type="compositionally biased region" description="Polar residues" evidence="6">
    <location>
        <begin position="386"/>
        <end position="399"/>
    </location>
</feature>
<evidence type="ECO:0000313" key="8">
    <source>
        <dbReference type="Proteomes" id="UP000054845"/>
    </source>
</evidence>
<feature type="region of interest" description="Disordered" evidence="6">
    <location>
        <begin position="386"/>
        <end position="409"/>
    </location>
</feature>
<evidence type="ECO:0000313" key="7">
    <source>
        <dbReference type="EMBL" id="CEH16379.1"/>
    </source>
</evidence>
<proteinExistence type="inferred from homology"/>
<evidence type="ECO:0000256" key="4">
    <source>
        <dbReference type="ARBA" id="ARBA00023163"/>
    </source>
</evidence>
<keyword evidence="3" id="KW-0240">DNA-directed RNA polymerase</keyword>
<dbReference type="AlphaFoldDB" id="A0A0P1BJB9"/>
<dbReference type="InterPro" id="IPR016049">
    <property type="entry name" value="RNA_pol_Rpc34-like"/>
</dbReference>